<protein>
    <submittedName>
        <fullName evidence="1">Uncharacterized protein</fullName>
    </submittedName>
</protein>
<organism evidence="1 2">
    <name type="scientific">Pseudidiomarina andamanensis</name>
    <dbReference type="NCBI Taxonomy" id="1940690"/>
    <lineage>
        <taxon>Bacteria</taxon>
        <taxon>Pseudomonadati</taxon>
        <taxon>Pseudomonadota</taxon>
        <taxon>Gammaproteobacteria</taxon>
        <taxon>Alteromonadales</taxon>
        <taxon>Idiomarinaceae</taxon>
        <taxon>Pseudidiomarina</taxon>
    </lineage>
</organism>
<sequence length="170" mass="20039">MSLIATWLITHANLVAVNSHGELWEIEDKRVVKQLVEQFSCQQLEPLNQNYFCRLEFDEFWHLQNLNGSFYAQSFRLNQQPQRSQKTWLGERLIAQGFDNYFLEIFSSEHKARTLADGFSFRFGARLVSMKEIEHGRFHILLDKPETSVLLVQQHNITHSIQITTRTKSR</sequence>
<name>A0AA92ESH9_9GAMM</name>
<proteinExistence type="predicted"/>
<keyword evidence="2" id="KW-1185">Reference proteome</keyword>
<gene>
    <name evidence="1" type="ORF">D3795_05705</name>
</gene>
<dbReference type="Proteomes" id="UP000427820">
    <property type="component" value="Chromosome"/>
</dbReference>
<dbReference type="RefSeq" id="WP_156266975.1">
    <property type="nucleotide sequence ID" value="NZ_CP032551.1"/>
</dbReference>
<accession>A0AA92ESH9</accession>
<dbReference type="EMBL" id="CP032551">
    <property type="protein sequence ID" value="QGT95693.1"/>
    <property type="molecule type" value="Genomic_DNA"/>
</dbReference>
<reference evidence="1 2" key="1">
    <citation type="submission" date="2018-09" db="EMBL/GenBank/DDBJ databases">
        <title>Whole genome sequencing of Idiomarina andamanensis W-5T (LMG 29773T= JCM 31645T).</title>
        <authorList>
            <person name="Das S.K."/>
        </authorList>
    </citation>
    <scope>NUCLEOTIDE SEQUENCE [LARGE SCALE GENOMIC DNA]</scope>
    <source>
        <strain evidence="1 2">W-5T</strain>
    </source>
</reference>
<dbReference type="AlphaFoldDB" id="A0AA92ESH9"/>
<evidence type="ECO:0000313" key="1">
    <source>
        <dbReference type="EMBL" id="QGT95693.1"/>
    </source>
</evidence>
<dbReference type="KEGG" id="panm:D3795_05705"/>
<evidence type="ECO:0000313" key="2">
    <source>
        <dbReference type="Proteomes" id="UP000427820"/>
    </source>
</evidence>